<dbReference type="Pfam" id="PF02579">
    <property type="entry name" value="Nitro_FeMo-Co"/>
    <property type="match status" value="1"/>
</dbReference>
<evidence type="ECO:0000313" key="2">
    <source>
        <dbReference type="EMBL" id="EHO82945.1"/>
    </source>
</evidence>
<comment type="caution">
    <text evidence="2">The sequence shown here is derived from an EMBL/GenBank/DDBJ whole genome shotgun (WGS) entry which is preliminary data.</text>
</comment>
<gene>
    <name evidence="2" type="ORF">HMPREF0402_00975</name>
</gene>
<dbReference type="PANTHER" id="PTHR42983">
    <property type="entry name" value="DINITROGENASE IRON-MOLYBDENUM COFACTOR PROTEIN-RELATED"/>
    <property type="match status" value="1"/>
</dbReference>
<dbReference type="HOGENOM" id="CLU_104194_2_0_0"/>
<reference evidence="2 3" key="1">
    <citation type="submission" date="2012-07" db="EMBL/GenBank/DDBJ databases">
        <title>The Genome Sequence of Fusobacterium ulcerans 12_1B.</title>
        <authorList>
            <consortium name="The Broad Institute Genome Sequencing Platform"/>
            <person name="Earl A."/>
            <person name="Ward D."/>
            <person name="Feldgarden M."/>
            <person name="Gevers D."/>
            <person name="Strauss J."/>
            <person name="Ambrose C.E."/>
            <person name="Allen-Vercoe E."/>
            <person name="Walker B."/>
            <person name="Young S.K."/>
            <person name="Zeng Q."/>
            <person name="Gargeya S."/>
            <person name="Fitzgerald M."/>
            <person name="Haas B."/>
            <person name="Abouelleil A."/>
            <person name="Alvarado L."/>
            <person name="Arachchi H.M."/>
            <person name="Berlin A.M."/>
            <person name="Chapman S.B."/>
            <person name="Goldberg J."/>
            <person name="Griggs A."/>
            <person name="Gujja S."/>
            <person name="Hansen M."/>
            <person name="Howarth C."/>
            <person name="Imamovic A."/>
            <person name="Larimer J."/>
            <person name="McCowen C."/>
            <person name="Montmayeur A."/>
            <person name="Murphy C."/>
            <person name="Neiman D."/>
            <person name="Pearson M."/>
            <person name="Priest M."/>
            <person name="Roberts A."/>
            <person name="Saif S."/>
            <person name="Shea T."/>
            <person name="Sisk P."/>
            <person name="Sykes S."/>
            <person name="Wortman J."/>
            <person name="Nusbaum C."/>
            <person name="Birren B."/>
        </authorList>
    </citation>
    <scope>NUCLEOTIDE SEQUENCE [LARGE SCALE GENOMIC DNA]</scope>
    <source>
        <strain evidence="2 3">12_1B</strain>
    </source>
</reference>
<evidence type="ECO:0000313" key="3">
    <source>
        <dbReference type="Proteomes" id="UP000003233"/>
    </source>
</evidence>
<name>H1PRD2_9FUSO</name>
<dbReference type="EMBL" id="AGWJ02000002">
    <property type="protein sequence ID" value="EHO82945.1"/>
    <property type="molecule type" value="Genomic_DNA"/>
</dbReference>
<organism evidence="2 3">
    <name type="scientific">Fusobacterium ulcerans 12-1B</name>
    <dbReference type="NCBI Taxonomy" id="457404"/>
    <lineage>
        <taxon>Bacteria</taxon>
        <taxon>Fusobacteriati</taxon>
        <taxon>Fusobacteriota</taxon>
        <taxon>Fusobacteriia</taxon>
        <taxon>Fusobacteriales</taxon>
        <taxon>Fusobacteriaceae</taxon>
        <taxon>Fusobacterium</taxon>
    </lineage>
</organism>
<dbReference type="InterPro" id="IPR003731">
    <property type="entry name" value="Di-Nase_FeMo-co_biosynth"/>
</dbReference>
<feature type="domain" description="Dinitrogenase iron-molybdenum cofactor biosynthesis" evidence="1">
    <location>
        <begin position="12"/>
        <end position="100"/>
    </location>
</feature>
<keyword evidence="3" id="KW-1185">Reference proteome</keyword>
<dbReference type="InterPro" id="IPR036105">
    <property type="entry name" value="DiNase_FeMo-co_biosyn_sf"/>
</dbReference>
<dbReference type="Proteomes" id="UP000003233">
    <property type="component" value="Unassembled WGS sequence"/>
</dbReference>
<dbReference type="Gene3D" id="3.30.420.130">
    <property type="entry name" value="Dinitrogenase iron-molybdenum cofactor biosynthesis domain"/>
    <property type="match status" value="1"/>
</dbReference>
<dbReference type="RefSeq" id="WP_008696402.1">
    <property type="nucleotide sequence ID" value="NZ_KE161007.1"/>
</dbReference>
<protein>
    <recommendedName>
        <fullName evidence="1">Dinitrogenase iron-molybdenum cofactor biosynthesis domain-containing protein</fullName>
    </recommendedName>
</protein>
<dbReference type="SUPFAM" id="SSF53146">
    <property type="entry name" value="Nitrogenase accessory factor-like"/>
    <property type="match status" value="1"/>
</dbReference>
<dbReference type="PANTHER" id="PTHR42983:SF1">
    <property type="entry name" value="IRON-MOLYBDENUM PROTEIN"/>
    <property type="match status" value="1"/>
</dbReference>
<dbReference type="PATRIC" id="fig|457404.5.peg.298"/>
<proteinExistence type="predicted"/>
<sequence length="127" mass="13838">MKKVVAFPTRDGVNIEKHFGHSDKFFICVIENGVVSAQGITEELEKAHGAAAKLLKEKDVNVVITGHIASTVFEAIKNNGAEIIFGAEGNIEDAIKAYIQGTIVCKGKEEYVHHYTDHSHGECCKAK</sequence>
<dbReference type="AlphaFoldDB" id="H1PRD2"/>
<dbReference type="BioCyc" id="FSP457404-HMP:GTSQ-977-MONOMER"/>
<evidence type="ECO:0000259" key="1">
    <source>
        <dbReference type="Pfam" id="PF02579"/>
    </source>
</evidence>
<accession>H1PRD2</accession>